<dbReference type="EMBL" id="AFBI03000083">
    <property type="protein sequence ID" value="EJW02229.1"/>
    <property type="molecule type" value="Genomic_DNA"/>
</dbReference>
<dbReference type="InterPro" id="IPR043129">
    <property type="entry name" value="ATPase_NBD"/>
</dbReference>
<dbReference type="PROSITE" id="PS01036">
    <property type="entry name" value="HSP70_3"/>
    <property type="match status" value="1"/>
</dbReference>
<dbReference type="GO" id="GO:0140662">
    <property type="term" value="F:ATP-dependent protein folding chaperone"/>
    <property type="evidence" value="ECO:0007669"/>
    <property type="project" value="InterPro"/>
</dbReference>
<dbReference type="VEuPathDB" id="MicrosporidiaDB:EDEG_03347"/>
<sequence>MRVVEKLLTISYIITSLCRQGETQYESGRFDNTQYQHYGKDIPTNNNRSTHTTNKERPAIDYSKYDKPQSDWTEKERDEWMRVHGITVGIDLGTTFSCVYVYDPHRKGVSHLKVDFKDTVPSVLKYNVVNDDNGGVKLLSLVGYPAIAANRKEPEPDNYFYAFKRFIGLGRDDVEKKSLDMANINRHVTYKVDFSSDPKNSGVVMLCKDKNNNLLKEVSSIEASTEVLTKIYNEVKRLYEGRIRMCVVTVPAYFTENQVISTRNAAMITGLPNVLTMNEPVAAAYCYQVANPQEEDCIKLVFDMGGGTLDISIVEYDDQFMMSKIYAGDNYLGGENVNDELYKHFLSEITRSGEAMTTSGPVRLREFVEKFKIALCDKQNSLGKGEDAVHSDTFNVNSNLTLNFTMKTSEFDRICAPVFDRVAKYLSADKAEGILCKYKDNLGDPKDIKKVLFVGGSSRIPAIRKLLSDTFPHAEMNYSLDADKCVAQGAALYAAKKCELLGQGKDITLVDVISMPIGICVGENEFVAILDQHQSIPAKGDKIFTTSVDMQKRVSIKVAQGLRFGFSDNKYLGEFELEIDQPAPKGVPQIQVALKMDKDRVLEVTARDTKSDKSANIVFNRSNHDLSNEEINRMKAEREAKKAEDDMLRIRYEARNKLDSYMDAVQQRLMSPNVKDDVRVKVDKALQDAKAWFKNNKDSATTEMILGEFENLKNTVEPLLTGAEKEPKPEYEKPTQEKVREEL</sequence>
<dbReference type="PRINTS" id="PR00301">
    <property type="entry name" value="HEATSHOCK70"/>
</dbReference>
<evidence type="ECO:0000256" key="1">
    <source>
        <dbReference type="ARBA" id="ARBA00007381"/>
    </source>
</evidence>
<proteinExistence type="inferred from homology"/>
<evidence type="ECO:0000256" key="3">
    <source>
        <dbReference type="ARBA" id="ARBA00022840"/>
    </source>
</evidence>
<dbReference type="InterPro" id="IPR018181">
    <property type="entry name" value="Heat_shock_70_CS"/>
</dbReference>
<dbReference type="STRING" id="1003232.J9D3V9"/>
<dbReference type="InterPro" id="IPR029047">
    <property type="entry name" value="HSP70_peptide-bd_sf"/>
</dbReference>
<keyword evidence="3 4" id="KW-0067">ATP-binding</keyword>
<dbReference type="Gene3D" id="3.30.30.30">
    <property type="match status" value="1"/>
</dbReference>
<feature type="compositionally biased region" description="Basic and acidic residues" evidence="6">
    <location>
        <begin position="723"/>
        <end position="743"/>
    </location>
</feature>
<dbReference type="OrthoDB" id="434160at2759"/>
<evidence type="ECO:0000256" key="4">
    <source>
        <dbReference type="RuleBase" id="RU003322"/>
    </source>
</evidence>
<feature type="compositionally biased region" description="Polar residues" evidence="6">
    <location>
        <begin position="43"/>
        <end position="52"/>
    </location>
</feature>
<keyword evidence="2 4" id="KW-0547">Nucleotide-binding</keyword>
<feature type="coiled-coil region" evidence="5">
    <location>
        <begin position="624"/>
        <end position="653"/>
    </location>
</feature>
<evidence type="ECO:0000313" key="7">
    <source>
        <dbReference type="EMBL" id="EJW02229.1"/>
    </source>
</evidence>
<evidence type="ECO:0000313" key="8">
    <source>
        <dbReference type="Proteomes" id="UP000003163"/>
    </source>
</evidence>
<dbReference type="InParanoid" id="J9D3V9"/>
<dbReference type="Gene3D" id="3.90.640.10">
    <property type="entry name" value="Actin, Chain A, domain 4"/>
    <property type="match status" value="1"/>
</dbReference>
<dbReference type="Gene3D" id="3.30.420.40">
    <property type="match status" value="2"/>
</dbReference>
<dbReference type="Gene3D" id="1.20.1270.10">
    <property type="match status" value="1"/>
</dbReference>
<gene>
    <name evidence="7" type="ORF">EDEG_03347</name>
</gene>
<dbReference type="PROSITE" id="PS00329">
    <property type="entry name" value="HSP70_2"/>
    <property type="match status" value="1"/>
</dbReference>
<accession>J9D3V9</accession>
<evidence type="ECO:0000256" key="5">
    <source>
        <dbReference type="SAM" id="Coils"/>
    </source>
</evidence>
<keyword evidence="8" id="KW-1185">Reference proteome</keyword>
<dbReference type="AlphaFoldDB" id="J9D3V9"/>
<dbReference type="SUPFAM" id="SSF100920">
    <property type="entry name" value="Heat shock protein 70kD (HSP70), peptide-binding domain"/>
    <property type="match status" value="1"/>
</dbReference>
<reference evidence="7 8" key="1">
    <citation type="submission" date="2011-08" db="EMBL/GenBank/DDBJ databases">
        <authorList>
            <person name="Liu Z.J."/>
            <person name="Shi F.L."/>
            <person name="Lu J.Q."/>
            <person name="Li M."/>
            <person name="Wang Z.L."/>
        </authorList>
    </citation>
    <scope>NUCLEOTIDE SEQUENCE [LARGE SCALE GENOMIC DNA]</scope>
    <source>
        <strain evidence="7 8">USNM 41457</strain>
    </source>
</reference>
<evidence type="ECO:0008006" key="9">
    <source>
        <dbReference type="Google" id="ProtNLM"/>
    </source>
</evidence>
<name>J9D3V9_EDHAE</name>
<dbReference type="GO" id="GO:0005524">
    <property type="term" value="F:ATP binding"/>
    <property type="evidence" value="ECO:0007669"/>
    <property type="project" value="UniProtKB-KW"/>
</dbReference>
<comment type="caution">
    <text evidence="7">The sequence shown here is derived from an EMBL/GenBank/DDBJ whole genome shotgun (WGS) entry which is preliminary data.</text>
</comment>
<dbReference type="Gene3D" id="2.60.34.10">
    <property type="entry name" value="Substrate Binding Domain Of DNAk, Chain A, domain 1"/>
    <property type="match status" value="1"/>
</dbReference>
<reference evidence="8" key="2">
    <citation type="submission" date="2015-07" db="EMBL/GenBank/DDBJ databases">
        <title>Contrasting host-pathogen interactions and genome evolution in two generalist and specialist microsporidian pathogens of mosquitoes.</title>
        <authorList>
            <consortium name="The Broad Institute Genomics Platform"/>
            <consortium name="The Broad Institute Genome Sequencing Center for Infectious Disease"/>
            <person name="Cuomo C.A."/>
            <person name="Sanscrainte N.D."/>
            <person name="Goldberg J.M."/>
            <person name="Heiman D."/>
            <person name="Young S."/>
            <person name="Zeng Q."/>
            <person name="Becnel J.J."/>
            <person name="Birren B.W."/>
        </authorList>
    </citation>
    <scope>NUCLEOTIDE SEQUENCE [LARGE SCALE GENOMIC DNA]</scope>
    <source>
        <strain evidence="8">USNM 41457</strain>
    </source>
</reference>
<dbReference type="SUPFAM" id="SSF53067">
    <property type="entry name" value="Actin-like ATPase domain"/>
    <property type="match status" value="2"/>
</dbReference>
<dbReference type="Pfam" id="PF00012">
    <property type="entry name" value="HSP70"/>
    <property type="match status" value="1"/>
</dbReference>
<feature type="region of interest" description="Disordered" evidence="6">
    <location>
        <begin position="718"/>
        <end position="743"/>
    </location>
</feature>
<dbReference type="InterPro" id="IPR013126">
    <property type="entry name" value="Hsp_70_fam"/>
</dbReference>
<keyword evidence="5" id="KW-0175">Coiled coil</keyword>
<feature type="region of interest" description="Disordered" evidence="6">
    <location>
        <begin position="38"/>
        <end position="57"/>
    </location>
</feature>
<dbReference type="Proteomes" id="UP000003163">
    <property type="component" value="Unassembled WGS sequence"/>
</dbReference>
<evidence type="ECO:0000256" key="6">
    <source>
        <dbReference type="SAM" id="MobiDB-lite"/>
    </source>
</evidence>
<dbReference type="PANTHER" id="PTHR19375">
    <property type="entry name" value="HEAT SHOCK PROTEIN 70KDA"/>
    <property type="match status" value="1"/>
</dbReference>
<dbReference type="OMA" id="MNIGICV"/>
<protein>
    <recommendedName>
        <fullName evidence="9">Chaperone DnaK</fullName>
    </recommendedName>
</protein>
<comment type="similarity">
    <text evidence="1 4">Belongs to the heat shock protein 70 family.</text>
</comment>
<evidence type="ECO:0000256" key="2">
    <source>
        <dbReference type="ARBA" id="ARBA00022741"/>
    </source>
</evidence>
<dbReference type="PROSITE" id="PS00297">
    <property type="entry name" value="HSP70_1"/>
    <property type="match status" value="1"/>
</dbReference>
<dbReference type="FunFam" id="3.30.420.40:FF:000028">
    <property type="entry name" value="heat shock 70 kDa protein-like"/>
    <property type="match status" value="1"/>
</dbReference>
<dbReference type="HOGENOM" id="CLU_005965_7_0_1"/>
<dbReference type="InterPro" id="IPR029048">
    <property type="entry name" value="HSP70_C_sf"/>
</dbReference>
<organism evidence="7 8">
    <name type="scientific">Edhazardia aedis (strain USNM 41457)</name>
    <name type="common">Microsporidian parasite</name>
    <dbReference type="NCBI Taxonomy" id="1003232"/>
    <lineage>
        <taxon>Eukaryota</taxon>
        <taxon>Fungi</taxon>
        <taxon>Fungi incertae sedis</taxon>
        <taxon>Microsporidia</taxon>
        <taxon>Edhazardia</taxon>
    </lineage>
</organism>